<gene>
    <name evidence="2" type="ORF">AWRI4619_LOCUS6530</name>
</gene>
<evidence type="ECO:0000313" key="3">
    <source>
        <dbReference type="Proteomes" id="UP000716446"/>
    </source>
</evidence>
<reference evidence="2" key="1">
    <citation type="submission" date="2020-06" db="EMBL/GenBank/DDBJ databases">
        <authorList>
            <person name="Onetto C."/>
        </authorList>
    </citation>
    <scope>NUCLEOTIDE SEQUENCE</scope>
</reference>
<dbReference type="Proteomes" id="UP000716446">
    <property type="component" value="Unassembled WGS sequence"/>
</dbReference>
<accession>A0A9N8JMY5</accession>
<comment type="caution">
    <text evidence="2">The sequence shown here is derived from an EMBL/GenBank/DDBJ whole genome shotgun (WGS) entry which is preliminary data.</text>
</comment>
<dbReference type="AlphaFoldDB" id="A0A9N8JMY5"/>
<evidence type="ECO:0000256" key="1">
    <source>
        <dbReference type="SAM" id="MobiDB-lite"/>
    </source>
</evidence>
<proteinExistence type="predicted"/>
<feature type="compositionally biased region" description="Basic and acidic residues" evidence="1">
    <location>
        <begin position="138"/>
        <end position="149"/>
    </location>
</feature>
<organism evidence="2 3">
    <name type="scientific">Aureobasidium vineae</name>
    <dbReference type="NCBI Taxonomy" id="2773715"/>
    <lineage>
        <taxon>Eukaryota</taxon>
        <taxon>Fungi</taxon>
        <taxon>Dikarya</taxon>
        <taxon>Ascomycota</taxon>
        <taxon>Pezizomycotina</taxon>
        <taxon>Dothideomycetes</taxon>
        <taxon>Dothideomycetidae</taxon>
        <taxon>Dothideales</taxon>
        <taxon>Saccotheciaceae</taxon>
        <taxon>Aureobasidium</taxon>
    </lineage>
</organism>
<protein>
    <submittedName>
        <fullName evidence="2">Uncharacterized protein</fullName>
    </submittedName>
</protein>
<feature type="compositionally biased region" description="Basic and acidic residues" evidence="1">
    <location>
        <begin position="183"/>
        <end position="196"/>
    </location>
</feature>
<dbReference type="EMBL" id="CAIJEN010000009">
    <property type="protein sequence ID" value="CAD0090882.1"/>
    <property type="molecule type" value="Genomic_DNA"/>
</dbReference>
<keyword evidence="3" id="KW-1185">Reference proteome</keyword>
<name>A0A9N8JMY5_9PEZI</name>
<evidence type="ECO:0000313" key="2">
    <source>
        <dbReference type="EMBL" id="CAD0090882.1"/>
    </source>
</evidence>
<feature type="region of interest" description="Disordered" evidence="1">
    <location>
        <begin position="130"/>
        <end position="196"/>
    </location>
</feature>
<sequence>MEKAPEVYLNPLSRIRVKISTIEHKDVTPDLTWWYDRAYISRRPWPRGTKYLAMIIDKDIPRYWWRQLAVDLDKVVWMQYRDGEEFTIRITSREAWEQVMKFRREYLAERNQPDHHKELGLDILLSPLERPQRHKKKEGPSPRRLDPKHIARPRRVVRAPVVDSNAYQKRPTKIPSPTSGSTRKYEHWRVRSDRNL</sequence>